<comment type="caution">
    <text evidence="1">The sequence shown here is derived from an EMBL/GenBank/DDBJ whole genome shotgun (WGS) entry which is preliminary data.</text>
</comment>
<protein>
    <submittedName>
        <fullName evidence="1">Uncharacterized protein</fullName>
    </submittedName>
</protein>
<evidence type="ECO:0000313" key="1">
    <source>
        <dbReference type="EMBL" id="KAH9378218.1"/>
    </source>
</evidence>
<dbReference type="EMBL" id="JABSTR010000008">
    <property type="protein sequence ID" value="KAH9378218.1"/>
    <property type="molecule type" value="Genomic_DNA"/>
</dbReference>
<name>A0A9J6GS28_HAELO</name>
<keyword evidence="2" id="KW-1185">Reference proteome</keyword>
<accession>A0A9J6GS28</accession>
<sequence>METHIDQDASALGCEVQNAQPWITVTNSANRRRQRSSKAVTPQQQLIVRPTKRTVRQNRPICTRCANLDFHLSLLMIRSSQYGGAADYNSARTTEFIWVSTLHRLKTLIPKKLQLARNKVHTWGGVSLPKDVECVLSLGPKFAAQPRKSVPEKVAMVRQVARLAHDSDVERCVSEGIDVLSQHGLSPSSLPLARTVLFLREQSLALLAADEKGGFAVFPTSLYRVKAQDAIDVSFEMKSIVCLSRVCETL</sequence>
<dbReference type="VEuPathDB" id="VectorBase:HLOH_065358"/>
<evidence type="ECO:0000313" key="2">
    <source>
        <dbReference type="Proteomes" id="UP000821853"/>
    </source>
</evidence>
<reference evidence="1 2" key="1">
    <citation type="journal article" date="2020" name="Cell">
        <title>Large-Scale Comparative Analyses of Tick Genomes Elucidate Their Genetic Diversity and Vector Capacities.</title>
        <authorList>
            <consortium name="Tick Genome and Microbiome Consortium (TIGMIC)"/>
            <person name="Jia N."/>
            <person name="Wang J."/>
            <person name="Shi W."/>
            <person name="Du L."/>
            <person name="Sun Y."/>
            <person name="Zhan W."/>
            <person name="Jiang J.F."/>
            <person name="Wang Q."/>
            <person name="Zhang B."/>
            <person name="Ji P."/>
            <person name="Bell-Sakyi L."/>
            <person name="Cui X.M."/>
            <person name="Yuan T.T."/>
            <person name="Jiang B.G."/>
            <person name="Yang W.F."/>
            <person name="Lam T.T."/>
            <person name="Chang Q.C."/>
            <person name="Ding S.J."/>
            <person name="Wang X.J."/>
            <person name="Zhu J.G."/>
            <person name="Ruan X.D."/>
            <person name="Zhao L."/>
            <person name="Wei J.T."/>
            <person name="Ye R.Z."/>
            <person name="Que T.C."/>
            <person name="Du C.H."/>
            <person name="Zhou Y.H."/>
            <person name="Cheng J.X."/>
            <person name="Dai P.F."/>
            <person name="Guo W.B."/>
            <person name="Han X.H."/>
            <person name="Huang E.J."/>
            <person name="Li L.F."/>
            <person name="Wei W."/>
            <person name="Gao Y.C."/>
            <person name="Liu J.Z."/>
            <person name="Shao H.Z."/>
            <person name="Wang X."/>
            <person name="Wang C.C."/>
            <person name="Yang T.C."/>
            <person name="Huo Q.B."/>
            <person name="Li W."/>
            <person name="Chen H.Y."/>
            <person name="Chen S.E."/>
            <person name="Zhou L.G."/>
            <person name="Ni X.B."/>
            <person name="Tian J.H."/>
            <person name="Sheng Y."/>
            <person name="Liu T."/>
            <person name="Pan Y.S."/>
            <person name="Xia L.Y."/>
            <person name="Li J."/>
            <person name="Zhao F."/>
            <person name="Cao W.C."/>
        </authorList>
    </citation>
    <scope>NUCLEOTIDE SEQUENCE [LARGE SCALE GENOMIC DNA]</scope>
    <source>
        <strain evidence="1">HaeL-2018</strain>
    </source>
</reference>
<organism evidence="1 2">
    <name type="scientific">Haemaphysalis longicornis</name>
    <name type="common">Bush tick</name>
    <dbReference type="NCBI Taxonomy" id="44386"/>
    <lineage>
        <taxon>Eukaryota</taxon>
        <taxon>Metazoa</taxon>
        <taxon>Ecdysozoa</taxon>
        <taxon>Arthropoda</taxon>
        <taxon>Chelicerata</taxon>
        <taxon>Arachnida</taxon>
        <taxon>Acari</taxon>
        <taxon>Parasitiformes</taxon>
        <taxon>Ixodida</taxon>
        <taxon>Ixodoidea</taxon>
        <taxon>Ixodidae</taxon>
        <taxon>Haemaphysalinae</taxon>
        <taxon>Haemaphysalis</taxon>
    </lineage>
</organism>
<dbReference type="AlphaFoldDB" id="A0A9J6GS28"/>
<gene>
    <name evidence="1" type="ORF">HPB48_018518</name>
</gene>
<dbReference type="OrthoDB" id="6527889at2759"/>
<dbReference type="Proteomes" id="UP000821853">
    <property type="component" value="Unassembled WGS sequence"/>
</dbReference>
<proteinExistence type="predicted"/>